<dbReference type="Gene3D" id="1.10.167.10">
    <property type="entry name" value="Regulator of G-protein Signalling 4, domain 2"/>
    <property type="match status" value="1"/>
</dbReference>
<feature type="transmembrane region" description="Helical" evidence="1">
    <location>
        <begin position="43"/>
        <end position="69"/>
    </location>
</feature>
<dbReference type="STRING" id="1314790.A0A1Y1XRP7"/>
<dbReference type="InterPro" id="IPR016137">
    <property type="entry name" value="RGS"/>
</dbReference>
<dbReference type="PROSITE" id="PS50132">
    <property type="entry name" value="RGS"/>
    <property type="match status" value="1"/>
</dbReference>
<dbReference type="InterPro" id="IPR036305">
    <property type="entry name" value="RGS_sf"/>
</dbReference>
<dbReference type="Proteomes" id="UP000193498">
    <property type="component" value="Unassembled WGS sequence"/>
</dbReference>
<dbReference type="EMBL" id="MCFE01000531">
    <property type="protein sequence ID" value="ORX88431.1"/>
    <property type="molecule type" value="Genomic_DNA"/>
</dbReference>
<name>A0A1Y1XRP7_9FUNG</name>
<dbReference type="Pfam" id="PF00615">
    <property type="entry name" value="RGS"/>
    <property type="match status" value="1"/>
</dbReference>
<evidence type="ECO:0000256" key="1">
    <source>
        <dbReference type="SAM" id="Phobius"/>
    </source>
</evidence>
<keyword evidence="4" id="KW-1185">Reference proteome</keyword>
<organism evidence="3 4">
    <name type="scientific">Basidiobolus meristosporus CBS 931.73</name>
    <dbReference type="NCBI Taxonomy" id="1314790"/>
    <lineage>
        <taxon>Eukaryota</taxon>
        <taxon>Fungi</taxon>
        <taxon>Fungi incertae sedis</taxon>
        <taxon>Zoopagomycota</taxon>
        <taxon>Entomophthoromycotina</taxon>
        <taxon>Basidiobolomycetes</taxon>
        <taxon>Basidiobolales</taxon>
        <taxon>Basidiobolaceae</taxon>
        <taxon>Basidiobolus</taxon>
    </lineage>
</organism>
<evidence type="ECO:0000313" key="4">
    <source>
        <dbReference type="Proteomes" id="UP000193498"/>
    </source>
</evidence>
<keyword evidence="1" id="KW-1133">Transmembrane helix</keyword>
<sequence>MHANKNDKCAETTGGSFQSIRTETLVLSEDGFYRRRHILSSRFLTGVFVVVILVHVAVMTMVQIFSIRYSFKSSAADADGVCMIGWEYVPHYVISFMYTLVVLPFLSYQMRDVNDAYGIRREMFSICILTSFSTMLLILFLYLVKLQLLSAVVSVIYGLTVISPLLDSYSITIFRWPWLFNSKSNLPYTREAMEMLLNDPILFNQFKLFSVTDFTLECVLFYECCHNSLVTGDEEVLKEIYLNFVHPDAKFQINLSEQTRSELDSLVRQNRYERTMYLNAERDIQDLMYVNTFSRYVQHNQDSKLAWEQV</sequence>
<evidence type="ECO:0000313" key="3">
    <source>
        <dbReference type="EMBL" id="ORX88431.1"/>
    </source>
</evidence>
<dbReference type="SUPFAM" id="SSF48097">
    <property type="entry name" value="Regulator of G-protein signaling, RGS"/>
    <property type="match status" value="1"/>
</dbReference>
<dbReference type="InterPro" id="IPR044926">
    <property type="entry name" value="RGS_subdomain_2"/>
</dbReference>
<accession>A0A1Y1XRP7</accession>
<evidence type="ECO:0000259" key="2">
    <source>
        <dbReference type="PROSITE" id="PS50132"/>
    </source>
</evidence>
<reference evidence="3 4" key="1">
    <citation type="submission" date="2016-07" db="EMBL/GenBank/DDBJ databases">
        <title>Pervasive Adenine N6-methylation of Active Genes in Fungi.</title>
        <authorList>
            <consortium name="DOE Joint Genome Institute"/>
            <person name="Mondo S.J."/>
            <person name="Dannebaum R.O."/>
            <person name="Kuo R.C."/>
            <person name="Labutti K."/>
            <person name="Haridas S."/>
            <person name="Kuo A."/>
            <person name="Salamov A."/>
            <person name="Ahrendt S.R."/>
            <person name="Lipzen A."/>
            <person name="Sullivan W."/>
            <person name="Andreopoulos W.B."/>
            <person name="Clum A."/>
            <person name="Lindquist E."/>
            <person name="Daum C."/>
            <person name="Ramamoorthy G.K."/>
            <person name="Gryganskyi A."/>
            <person name="Culley D."/>
            <person name="Magnuson J.K."/>
            <person name="James T.Y."/>
            <person name="O'Malley M.A."/>
            <person name="Stajich J.E."/>
            <person name="Spatafora J.W."/>
            <person name="Visel A."/>
            <person name="Grigoriev I.V."/>
        </authorList>
    </citation>
    <scope>NUCLEOTIDE SEQUENCE [LARGE SCALE GENOMIC DNA]</scope>
    <source>
        <strain evidence="3 4">CBS 931.73</strain>
    </source>
</reference>
<dbReference type="InParanoid" id="A0A1Y1XRP7"/>
<keyword evidence="1" id="KW-0812">Transmembrane</keyword>
<dbReference type="AlphaFoldDB" id="A0A1Y1XRP7"/>
<gene>
    <name evidence="3" type="ORF">K493DRAFT_359568</name>
</gene>
<feature type="transmembrane region" description="Helical" evidence="1">
    <location>
        <begin position="89"/>
        <end position="110"/>
    </location>
</feature>
<keyword evidence="1" id="KW-0472">Membrane</keyword>
<feature type="transmembrane region" description="Helical" evidence="1">
    <location>
        <begin position="148"/>
        <end position="166"/>
    </location>
</feature>
<feature type="transmembrane region" description="Helical" evidence="1">
    <location>
        <begin position="122"/>
        <end position="142"/>
    </location>
</feature>
<dbReference type="CDD" id="cd07440">
    <property type="entry name" value="RGS"/>
    <property type="match status" value="1"/>
</dbReference>
<comment type="caution">
    <text evidence="3">The sequence shown here is derived from an EMBL/GenBank/DDBJ whole genome shotgun (WGS) entry which is preliminary data.</text>
</comment>
<dbReference type="OrthoDB" id="196547at2759"/>
<protein>
    <recommendedName>
        <fullName evidence="2">RGS domain-containing protein</fullName>
    </recommendedName>
</protein>
<proteinExistence type="predicted"/>
<dbReference type="SMART" id="SM00315">
    <property type="entry name" value="RGS"/>
    <property type="match status" value="1"/>
</dbReference>
<feature type="domain" description="RGS" evidence="2">
    <location>
        <begin position="192"/>
        <end position="306"/>
    </location>
</feature>